<feature type="compositionally biased region" description="Basic and acidic residues" evidence="2">
    <location>
        <begin position="742"/>
        <end position="756"/>
    </location>
</feature>
<dbReference type="PANTHER" id="PTHR13384:SF19">
    <property type="entry name" value="G PATCH DOMAIN-CONTAINING PROTEIN 1"/>
    <property type="match status" value="1"/>
</dbReference>
<feature type="region of interest" description="Disordered" evidence="2">
    <location>
        <begin position="1009"/>
        <end position="1067"/>
    </location>
</feature>
<feature type="region of interest" description="Disordered" evidence="2">
    <location>
        <begin position="159"/>
        <end position="181"/>
    </location>
</feature>
<feature type="compositionally biased region" description="Polar residues" evidence="2">
    <location>
        <begin position="884"/>
        <end position="910"/>
    </location>
</feature>
<feature type="compositionally biased region" description="Basic residues" evidence="2">
    <location>
        <begin position="1035"/>
        <end position="1067"/>
    </location>
</feature>
<feature type="compositionally biased region" description="Acidic residues" evidence="2">
    <location>
        <begin position="206"/>
        <end position="221"/>
    </location>
</feature>
<feature type="region of interest" description="Disordered" evidence="2">
    <location>
        <begin position="196"/>
        <end position="227"/>
    </location>
</feature>
<feature type="compositionally biased region" description="Basic and acidic residues" evidence="2">
    <location>
        <begin position="911"/>
        <end position="932"/>
    </location>
</feature>
<feature type="region of interest" description="Disordered" evidence="2">
    <location>
        <begin position="399"/>
        <end position="452"/>
    </location>
</feature>
<dbReference type="PROSITE" id="PS50174">
    <property type="entry name" value="G_PATCH"/>
    <property type="match status" value="1"/>
</dbReference>
<proteinExistence type="inferred from homology"/>
<dbReference type="Pfam" id="PF26093">
    <property type="entry name" value="HTH_TGH"/>
    <property type="match status" value="1"/>
</dbReference>
<evidence type="ECO:0000256" key="1">
    <source>
        <dbReference type="ARBA" id="ARBA00008600"/>
    </source>
</evidence>
<dbReference type="Pfam" id="PF01585">
    <property type="entry name" value="G-patch"/>
    <property type="match status" value="1"/>
</dbReference>
<protein>
    <submittedName>
        <fullName evidence="4">G patch domain-containing protein 1 homolog</fullName>
    </submittedName>
</protein>
<reference evidence="4" key="2">
    <citation type="journal article" date="2015" name="Gigascience">
        <title>Reconstructing a comprehensive transcriptome assembly of a white-pupal translocated strain of the pest fruit fly Bactrocera cucurbitae.</title>
        <authorList>
            <person name="Sim S.B."/>
            <person name="Calla B."/>
            <person name="Hall B."/>
            <person name="DeRego T."/>
            <person name="Geib S.M."/>
        </authorList>
    </citation>
    <scope>NUCLEOTIDE SEQUENCE</scope>
</reference>
<name>A0A0A1X3R7_ZEUCU</name>
<dbReference type="GO" id="GO:0003723">
    <property type="term" value="F:RNA binding"/>
    <property type="evidence" value="ECO:0007669"/>
    <property type="project" value="TreeGrafter"/>
</dbReference>
<evidence type="ECO:0000256" key="2">
    <source>
        <dbReference type="SAM" id="MobiDB-lite"/>
    </source>
</evidence>
<feature type="region of interest" description="Disordered" evidence="2">
    <location>
        <begin position="114"/>
        <end position="133"/>
    </location>
</feature>
<feature type="compositionally biased region" description="Polar residues" evidence="2">
    <location>
        <begin position="935"/>
        <end position="948"/>
    </location>
</feature>
<dbReference type="Pfam" id="PF07713">
    <property type="entry name" value="DUF1604"/>
    <property type="match status" value="1"/>
</dbReference>
<dbReference type="AlphaFoldDB" id="A0A0A1X3R7"/>
<dbReference type="EMBL" id="GBXI01008761">
    <property type="protein sequence ID" value="JAD05531.1"/>
    <property type="molecule type" value="Transcribed_RNA"/>
</dbReference>
<organism evidence="4">
    <name type="scientific">Zeugodacus cucurbitae</name>
    <name type="common">Melon fruit fly</name>
    <name type="synonym">Bactrocera cucurbitae</name>
    <dbReference type="NCBI Taxonomy" id="28588"/>
    <lineage>
        <taxon>Eukaryota</taxon>
        <taxon>Metazoa</taxon>
        <taxon>Ecdysozoa</taxon>
        <taxon>Arthropoda</taxon>
        <taxon>Hexapoda</taxon>
        <taxon>Insecta</taxon>
        <taxon>Pterygota</taxon>
        <taxon>Neoptera</taxon>
        <taxon>Endopterygota</taxon>
        <taxon>Diptera</taxon>
        <taxon>Brachycera</taxon>
        <taxon>Muscomorpha</taxon>
        <taxon>Tephritoidea</taxon>
        <taxon>Tephritidae</taxon>
        <taxon>Zeugodacus</taxon>
        <taxon>Zeugodacus</taxon>
    </lineage>
</organism>
<feature type="region of interest" description="Disordered" evidence="2">
    <location>
        <begin position="884"/>
        <end position="966"/>
    </location>
</feature>
<dbReference type="InterPro" id="IPR011666">
    <property type="entry name" value="DUF1604"/>
</dbReference>
<evidence type="ECO:0000259" key="3">
    <source>
        <dbReference type="PROSITE" id="PS50174"/>
    </source>
</evidence>
<feature type="compositionally biased region" description="Polar residues" evidence="2">
    <location>
        <begin position="957"/>
        <end position="966"/>
    </location>
</feature>
<feature type="region of interest" description="Disordered" evidence="2">
    <location>
        <begin position="736"/>
        <end position="756"/>
    </location>
</feature>
<evidence type="ECO:0000313" key="4">
    <source>
        <dbReference type="EMBL" id="JAD05531.1"/>
    </source>
</evidence>
<reference evidence="4" key="1">
    <citation type="submission" date="2014-11" db="EMBL/GenBank/DDBJ databases">
        <authorList>
            <person name="Geib S."/>
        </authorList>
    </citation>
    <scope>NUCLEOTIDE SEQUENCE</scope>
</reference>
<dbReference type="GO" id="GO:0005634">
    <property type="term" value="C:nucleus"/>
    <property type="evidence" value="ECO:0007669"/>
    <property type="project" value="TreeGrafter"/>
</dbReference>
<gene>
    <name evidence="4" type="primary">CG8833</name>
    <name evidence="4" type="ORF">g.20173</name>
</gene>
<feature type="compositionally biased region" description="Basic and acidic residues" evidence="2">
    <location>
        <begin position="413"/>
        <end position="435"/>
    </location>
</feature>
<feature type="compositionally biased region" description="Polar residues" evidence="2">
    <location>
        <begin position="436"/>
        <end position="447"/>
    </location>
</feature>
<dbReference type="GO" id="GO:0006397">
    <property type="term" value="P:mRNA processing"/>
    <property type="evidence" value="ECO:0007669"/>
    <property type="project" value="InterPro"/>
</dbReference>
<feature type="domain" description="G-patch" evidence="3">
    <location>
        <begin position="147"/>
        <end position="167"/>
    </location>
</feature>
<dbReference type="PANTHER" id="PTHR13384">
    <property type="entry name" value="G PATCH DOMAIN-CONTAINING PROTEIN 1"/>
    <property type="match status" value="1"/>
</dbReference>
<sequence length="1067" mass="120322">MYEEAGLHRFGTTLPVLDEDSVPSKKPIRLEDQIVTDENGKRRFHGAFTGGFSAGYWNTVGSQEGWTPATFKSSRSEKATQRLQQRPDDFMDDEDRGEFGIAPQRLQTRAEYTSFEPEQSRKRKLMATHSGPIPGKPVLEQLLVSQDVKIGERILKRMGWRPGQGIGPRQTRSEKKSARSRNQREMYVMQQYGYQPSAAAAKSPEQSDDAAGETESSDEETDKITFAPDDYEPYVCTAKKDRFGLGYQGGLSRDPVLSSTKGVASNNRHINFFEPALEAIGKNNKKISFKGQAFGVGALEDEDEDIYARDDMSRYDFSLEDRKPQKNKVVIAQDQLVVDGFLASKNPIRLKKPENIVVPASFMPRNWAERKSRFQPIDAKKAEELESYFKKVEQKNRLNPDERAELLGEAPQIDEKPSSSRHAREEQTPNQDHSKANLSQPAFQETNPARIEGGYDKTAQKTRFMLGSLEQNDRFTHASDIEKDISSVNSSEFAGMVKQAYDKSKVGSLTNMFKPFMHDEQKQRRYEEFLLAEVKTEEEITCFLNRIQPVHLNEWDREMEKKEFIQASKIFKPLDGLMSQRFVSEANIEVDRKSSEASANIISSPKKITLERSRSMWKPHSLLCKRYNIAEPFGGHMEEEKRPVSTSKLSVFDYLEDCLHKKSDFKTPVIVPMKIPEIKPILKHTKCEKEKEKEKTSNSKSATSVSTCTVSTMTSCSPSSSLSNTSIMVVDQLKSAHTSSKRAKEDGTKVGRPAAKTDLEKLSAESVSKPSYEKLELYKAIFDDSSDEEGAEQYEVTVITKEGEYTDGGTVKRAEQLNLLRNTSPPRGIFSALLSMKDREKTPERTDCNSIDLEEKSSPSIMVSEMGLIPSAARPINTTKFQFKRPTSISSKTSVNSASTASTKLSLNEDSTMKRSTKGESPAKKSRSERLQEPATVTFNLPSSSSALENDVYGPQLPQNTRTQATNNAVDQMNKVVEEKMIRFLVQRAKNSRQLDNEGWVEKKVHKILKTSTRSSSSSSSSDEDTSSSRSERNAHKKKSKKSKSHKKSKKKSKEKRPKKSKKNKDK</sequence>
<dbReference type="InterPro" id="IPR000467">
    <property type="entry name" value="G_patch_dom"/>
</dbReference>
<accession>A0A0A1X3R7</accession>
<feature type="compositionally biased region" description="Low complexity" evidence="2">
    <location>
        <begin position="1011"/>
        <end position="1021"/>
    </location>
</feature>
<comment type="similarity">
    <text evidence="1">Belongs to the GPATCH1 family.</text>
</comment>